<sequence>MDKKSHLTPCKQRQLIDKNVNLSCVESPQNSFVLPFFPMFVSLLSFKVLLTKRGYIYI</sequence>
<dbReference type="AlphaFoldDB" id="A0A0K2UET9"/>
<organism evidence="2">
    <name type="scientific">Lepeophtheirus salmonis</name>
    <name type="common">Salmon louse</name>
    <name type="synonym">Caligus salmonis</name>
    <dbReference type="NCBI Taxonomy" id="72036"/>
    <lineage>
        <taxon>Eukaryota</taxon>
        <taxon>Metazoa</taxon>
        <taxon>Ecdysozoa</taxon>
        <taxon>Arthropoda</taxon>
        <taxon>Crustacea</taxon>
        <taxon>Multicrustacea</taxon>
        <taxon>Hexanauplia</taxon>
        <taxon>Copepoda</taxon>
        <taxon>Siphonostomatoida</taxon>
        <taxon>Caligidae</taxon>
        <taxon>Lepeophtheirus</taxon>
    </lineage>
</organism>
<dbReference type="EMBL" id="HACA01019413">
    <property type="protein sequence ID" value="CDW36774.1"/>
    <property type="molecule type" value="Transcribed_RNA"/>
</dbReference>
<keyword evidence="1" id="KW-0812">Transmembrane</keyword>
<evidence type="ECO:0000313" key="2">
    <source>
        <dbReference type="EMBL" id="CDW36774.1"/>
    </source>
</evidence>
<accession>A0A0K2UET9</accession>
<keyword evidence="1" id="KW-1133">Transmembrane helix</keyword>
<protein>
    <submittedName>
        <fullName evidence="2">Uncharacterized protein</fullName>
    </submittedName>
</protein>
<keyword evidence="1" id="KW-0472">Membrane</keyword>
<reference evidence="2" key="1">
    <citation type="submission" date="2014-05" db="EMBL/GenBank/DDBJ databases">
        <authorList>
            <person name="Chronopoulou M."/>
        </authorList>
    </citation>
    <scope>NUCLEOTIDE SEQUENCE</scope>
    <source>
        <tissue evidence="2">Whole organism</tissue>
    </source>
</reference>
<feature type="transmembrane region" description="Helical" evidence="1">
    <location>
        <begin position="32"/>
        <end position="50"/>
    </location>
</feature>
<proteinExistence type="predicted"/>
<feature type="non-terminal residue" evidence="2">
    <location>
        <position position="58"/>
    </location>
</feature>
<name>A0A0K2UET9_LEPSM</name>
<evidence type="ECO:0000256" key="1">
    <source>
        <dbReference type="SAM" id="Phobius"/>
    </source>
</evidence>